<gene>
    <name evidence="1" type="ORF">Ray17_13</name>
</gene>
<dbReference type="EMBL" id="MH752385">
    <property type="protein sequence ID" value="AYD80914.1"/>
    <property type="molecule type" value="Genomic_DNA"/>
</dbReference>
<proteinExistence type="predicted"/>
<sequence>MKKLFKSIIVSAAILTGVTAAAPSASAAWSPWGNYKGVSMRVYTDATTYTAKATTIDYKIEKKGSKKYYYKAILYKWTDSGLIHTGQYSSGSFTGSTPMKSFSVTSARRNTGNGTYIVKCNMYTKSNWTGFAGSPTSNWFFITYNF</sequence>
<dbReference type="Proteomes" id="UP000281415">
    <property type="component" value="Segment"/>
</dbReference>
<evidence type="ECO:0000313" key="2">
    <source>
        <dbReference type="Proteomes" id="UP000281415"/>
    </source>
</evidence>
<reference evidence="2" key="1">
    <citation type="submission" date="2018-08" db="EMBL/GenBank/DDBJ databases">
        <authorList>
            <person name="Showalter R."/>
            <person name="Adat I."/>
            <person name="Raab R."/>
            <person name="Temple L."/>
        </authorList>
    </citation>
    <scope>NUCLEOTIDE SEQUENCE [LARGE SCALE GENOMIC DNA]</scope>
</reference>
<organism evidence="1 2">
    <name type="scientific">Bacillus phage Ray17</name>
    <dbReference type="NCBI Taxonomy" id="2315627"/>
    <lineage>
        <taxon>Viruses</taxon>
        <taxon>Duplodnaviria</taxon>
        <taxon>Heunggongvirae</taxon>
        <taxon>Uroviricota</taxon>
        <taxon>Caudoviricetes</taxon>
        <taxon>Trautnerviridae</taxon>
        <taxon>Polsinellivirinae</taxon>
        <taxon>Splendidredvirus</taxon>
        <taxon>Splendidredvirus ray17</taxon>
    </lineage>
</organism>
<keyword evidence="2" id="KW-1185">Reference proteome</keyword>
<protein>
    <submittedName>
        <fullName evidence="1">Uncharacterized protein</fullName>
    </submittedName>
</protein>
<name>A0A386K9A8_9CAUD</name>
<accession>A0A386K9A8</accession>
<evidence type="ECO:0000313" key="1">
    <source>
        <dbReference type="EMBL" id="AYD80914.1"/>
    </source>
</evidence>